<reference evidence="2" key="1">
    <citation type="submission" date="2014-09" db="EMBL/GenBank/DDBJ databases">
        <authorList>
            <person name="Mudge J."/>
            <person name="Ramaraj T."/>
            <person name="Lindquist I.E."/>
            <person name="Bharti A.K."/>
            <person name="Sundararajan A."/>
            <person name="Cameron C.T."/>
            <person name="Woodward J.E."/>
            <person name="May G.D."/>
            <person name="Brubaker C."/>
            <person name="Broadhvest J."/>
            <person name="Wilkins T.A."/>
        </authorList>
    </citation>
    <scope>NUCLEOTIDE SEQUENCE</scope>
    <source>
        <strain evidence="2">cv. AKA8401</strain>
    </source>
</reference>
<name>A0A0B0N5J2_GOSAR</name>
<proteinExistence type="predicted"/>
<gene>
    <name evidence="1" type="ORF">F383_32880</name>
</gene>
<evidence type="ECO:0000313" key="1">
    <source>
        <dbReference type="EMBL" id="KHG06391.1"/>
    </source>
</evidence>
<dbReference type="AlphaFoldDB" id="A0A0B0N5J2"/>
<protein>
    <submittedName>
        <fullName evidence="1">Uncharacterized protein</fullName>
    </submittedName>
</protein>
<dbReference type="Proteomes" id="UP000032142">
    <property type="component" value="Unassembled WGS sequence"/>
</dbReference>
<dbReference type="EMBL" id="JRRC01450961">
    <property type="protein sequence ID" value="KHG06391.1"/>
    <property type="molecule type" value="Genomic_DNA"/>
</dbReference>
<evidence type="ECO:0000313" key="2">
    <source>
        <dbReference type="Proteomes" id="UP000032142"/>
    </source>
</evidence>
<comment type="caution">
    <text evidence="1">The sequence shown here is derived from an EMBL/GenBank/DDBJ whole genome shotgun (WGS) entry which is preliminary data.</text>
</comment>
<organism evidence="1 2">
    <name type="scientific">Gossypium arboreum</name>
    <name type="common">Tree cotton</name>
    <name type="synonym">Gossypium nanking</name>
    <dbReference type="NCBI Taxonomy" id="29729"/>
    <lineage>
        <taxon>Eukaryota</taxon>
        <taxon>Viridiplantae</taxon>
        <taxon>Streptophyta</taxon>
        <taxon>Embryophyta</taxon>
        <taxon>Tracheophyta</taxon>
        <taxon>Spermatophyta</taxon>
        <taxon>Magnoliopsida</taxon>
        <taxon>eudicotyledons</taxon>
        <taxon>Gunneridae</taxon>
        <taxon>Pentapetalae</taxon>
        <taxon>rosids</taxon>
        <taxon>malvids</taxon>
        <taxon>Malvales</taxon>
        <taxon>Malvaceae</taxon>
        <taxon>Malvoideae</taxon>
        <taxon>Gossypium</taxon>
    </lineage>
</organism>
<accession>A0A0B0N5J2</accession>
<sequence length="48" mass="5395">MRSGKVESHRVADSVYPNAYEISKLPKVQGLLKIFTTLSNLILPYDMA</sequence>
<keyword evidence="2" id="KW-1185">Reference proteome</keyword>